<proteinExistence type="predicted"/>
<organism evidence="1 2">
    <name type="scientific">Pseudomonas reactans</name>
    <dbReference type="NCBI Taxonomy" id="117680"/>
    <lineage>
        <taxon>Bacteria</taxon>
        <taxon>Pseudomonadati</taxon>
        <taxon>Pseudomonadota</taxon>
        <taxon>Gammaproteobacteria</taxon>
        <taxon>Pseudomonadales</taxon>
        <taxon>Pseudomonadaceae</taxon>
        <taxon>Pseudomonas</taxon>
    </lineage>
</organism>
<gene>
    <name evidence="1" type="ORF">HX893_03740</name>
</gene>
<dbReference type="Proteomes" id="UP000585226">
    <property type="component" value="Unassembled WGS sequence"/>
</dbReference>
<dbReference type="Gene3D" id="1.20.1170.10">
    <property type="match status" value="1"/>
</dbReference>
<dbReference type="SUPFAM" id="SSF58100">
    <property type="entry name" value="Bacterial hemolysins"/>
    <property type="match status" value="1"/>
</dbReference>
<sequence>MSRSLEYPIPVLTKDDVRVINVYVAEGKNIPITPASIAQRFPNEPTAWKPEIEANFKTIYYHANSWDGVKRSMSELSGILEGFADSFILYGEQAVTLIKGMAGYKSAGIDSLDAGQIASLPAVSLDGGDAQPFSSLTNAVTSLKAAINLEKIKTHVILTDVDTFKRTLTGVIEPWLGAMIQASNPDHLNTEISNLRLQITQLKDTVKQGKAGAPKPSVTPLMGLELLLAPLYAAKSDTSSHAGLSALSDQLKLKVESLETSVGLRGFITKLHDTMGPLYDAVTPVVNSTSQLHTHWDAVKYEIDNSVHQLTSYSVLGLFVLKMEVALNDWRNIKANSHVLRDALTDV</sequence>
<evidence type="ECO:0000313" key="1">
    <source>
        <dbReference type="EMBL" id="NWE87240.1"/>
    </source>
</evidence>
<protein>
    <recommendedName>
        <fullName evidence="3">Binary cytotoxin component</fullName>
    </recommendedName>
</protein>
<accession>A0A7Y8FYA8</accession>
<dbReference type="AlphaFoldDB" id="A0A7Y8FYA8"/>
<comment type="caution">
    <text evidence="1">The sequence shown here is derived from an EMBL/GenBank/DDBJ whole genome shotgun (WGS) entry which is preliminary data.</text>
</comment>
<dbReference type="RefSeq" id="WP_177110276.1">
    <property type="nucleotide sequence ID" value="NZ_JACASD010000009.1"/>
</dbReference>
<name>A0A7Y8FYA8_9PSED</name>
<evidence type="ECO:0000313" key="2">
    <source>
        <dbReference type="Proteomes" id="UP000585226"/>
    </source>
</evidence>
<evidence type="ECO:0008006" key="3">
    <source>
        <dbReference type="Google" id="ProtNLM"/>
    </source>
</evidence>
<dbReference type="EMBL" id="JACASD010000009">
    <property type="protein sequence ID" value="NWE87240.1"/>
    <property type="molecule type" value="Genomic_DNA"/>
</dbReference>
<reference evidence="1 2" key="1">
    <citation type="submission" date="2020-04" db="EMBL/GenBank/DDBJ databases">
        <title>Molecular characterization of pseudomonads from Agaricus bisporus reveal novel blotch 2 pathogens in Western Europe.</title>
        <authorList>
            <person name="Taparia T."/>
            <person name="Krijger M."/>
            <person name="Haynes E."/>
            <person name="Elpinstone J.G."/>
            <person name="Noble R."/>
            <person name="Van Der Wolf J."/>
        </authorList>
    </citation>
    <scope>NUCLEOTIDE SEQUENCE [LARGE SCALE GENOMIC DNA]</scope>
    <source>
        <strain evidence="1 2">P8021</strain>
    </source>
</reference>